<evidence type="ECO:0000313" key="3">
    <source>
        <dbReference type="EMBL" id="MEZ3168767.1"/>
    </source>
</evidence>
<dbReference type="RefSeq" id="WP_343777706.1">
    <property type="nucleotide sequence ID" value="NZ_BAAADQ010000005.1"/>
</dbReference>
<name>A0AAV3SR22_9EURY</name>
<dbReference type="AlphaFoldDB" id="A0AAV3SR22"/>
<dbReference type="Proteomes" id="UP001567571">
    <property type="component" value="Unassembled WGS sequence"/>
</dbReference>
<comment type="caution">
    <text evidence="2">The sequence shown here is derived from an EMBL/GenBank/DDBJ whole genome shotgun (WGS) entry which is preliminary data.</text>
</comment>
<reference evidence="2" key="1">
    <citation type="journal article" date="2014" name="Int. J. Syst. Evol. Microbiol.">
        <title>Complete genome sequence of Corynebacterium casei LMG S-19264T (=DSM 44701T), isolated from a smear-ripened cheese.</title>
        <authorList>
            <consortium name="US DOE Joint Genome Institute (JGI-PGF)"/>
            <person name="Walter F."/>
            <person name="Albersmeier A."/>
            <person name="Kalinowski J."/>
            <person name="Ruckert C."/>
        </authorList>
    </citation>
    <scope>NUCLEOTIDE SEQUENCE</scope>
    <source>
        <strain evidence="2">JCM 14265</strain>
    </source>
</reference>
<feature type="transmembrane region" description="Helical" evidence="1">
    <location>
        <begin position="65"/>
        <end position="86"/>
    </location>
</feature>
<feature type="transmembrane region" description="Helical" evidence="1">
    <location>
        <begin position="24"/>
        <end position="53"/>
    </location>
</feature>
<dbReference type="Proteomes" id="UP001501425">
    <property type="component" value="Unassembled WGS sequence"/>
</dbReference>
<gene>
    <name evidence="3" type="ORF">ABNG02_15745</name>
    <name evidence="2" type="ORF">GCM10008994_13390</name>
</gene>
<reference evidence="2" key="2">
    <citation type="submission" date="2023-12" db="EMBL/GenBank/DDBJ databases">
        <authorList>
            <person name="Sun Q."/>
            <person name="Inoue M."/>
        </authorList>
    </citation>
    <scope>NUCLEOTIDE SEQUENCE</scope>
    <source>
        <strain evidence="2">JCM 14265</strain>
    </source>
</reference>
<accession>A0AAV3SR22</accession>
<dbReference type="EMBL" id="JBEDNW010000010">
    <property type="protein sequence ID" value="MEZ3168767.1"/>
    <property type="molecule type" value="Genomic_DNA"/>
</dbReference>
<keyword evidence="1" id="KW-0472">Membrane</keyword>
<organism evidence="2 4">
    <name type="scientific">Halorubrum ejinorense</name>
    <dbReference type="NCBI Taxonomy" id="425309"/>
    <lineage>
        <taxon>Archaea</taxon>
        <taxon>Methanobacteriati</taxon>
        <taxon>Methanobacteriota</taxon>
        <taxon>Stenosarchaea group</taxon>
        <taxon>Halobacteria</taxon>
        <taxon>Halobacteriales</taxon>
        <taxon>Haloferacaceae</taxon>
        <taxon>Halorubrum</taxon>
    </lineage>
</organism>
<dbReference type="EMBL" id="BAAADQ010000005">
    <property type="protein sequence ID" value="GAA0539606.1"/>
    <property type="molecule type" value="Genomic_DNA"/>
</dbReference>
<keyword evidence="1" id="KW-0812">Transmembrane</keyword>
<protein>
    <submittedName>
        <fullName evidence="2">Uncharacterized protein</fullName>
    </submittedName>
</protein>
<evidence type="ECO:0000256" key="1">
    <source>
        <dbReference type="SAM" id="Phobius"/>
    </source>
</evidence>
<keyword evidence="5" id="KW-1185">Reference proteome</keyword>
<reference evidence="3 5" key="3">
    <citation type="submission" date="2024-06" db="EMBL/GenBank/DDBJ databases">
        <title>Halorubrum miltondacostae sp. nov., a potential PHA producer isolated from an inland solar saltern in Rio Maior, Portugal.</title>
        <authorList>
            <person name="Albuquerque L."/>
            <person name="Viver T."/>
            <person name="Barroso C."/>
            <person name="Claudino R."/>
            <person name="Galvan M."/>
            <person name="Simoes G."/>
            <person name="Lobo Da Cunha A."/>
            <person name="Egas C."/>
        </authorList>
    </citation>
    <scope>NUCLEOTIDE SEQUENCE [LARGE SCALE GENOMIC DNA]</scope>
    <source>
        <strain evidence="3 5">DSM 18646</strain>
    </source>
</reference>
<evidence type="ECO:0000313" key="5">
    <source>
        <dbReference type="Proteomes" id="UP001567571"/>
    </source>
</evidence>
<sequence length="98" mass="11152">MSNSSSKPDWLKNTDEKVLLLPPYWAITLADFVITFTSILIGTTVAFGVTVVGLEEHVNLIRGEYLFEAGIVLFAFVCGFVVKLQYQKYSYRRDHDED</sequence>
<evidence type="ECO:0000313" key="4">
    <source>
        <dbReference type="Proteomes" id="UP001501425"/>
    </source>
</evidence>
<evidence type="ECO:0000313" key="2">
    <source>
        <dbReference type="EMBL" id="GAA0539606.1"/>
    </source>
</evidence>
<keyword evidence="1" id="KW-1133">Transmembrane helix</keyword>
<proteinExistence type="predicted"/>